<dbReference type="InterPro" id="IPR023323">
    <property type="entry name" value="Tex-like_dom_sf"/>
</dbReference>
<dbReference type="SMART" id="SM00732">
    <property type="entry name" value="YqgFc"/>
    <property type="match status" value="1"/>
</dbReference>
<dbReference type="GO" id="GO:0006412">
    <property type="term" value="P:translation"/>
    <property type="evidence" value="ECO:0007669"/>
    <property type="project" value="TreeGrafter"/>
</dbReference>
<dbReference type="Pfam" id="PF22706">
    <property type="entry name" value="Tex_central_region"/>
    <property type="match status" value="1"/>
</dbReference>
<dbReference type="SUPFAM" id="SSF53098">
    <property type="entry name" value="Ribonuclease H-like"/>
    <property type="match status" value="1"/>
</dbReference>
<dbReference type="InterPro" id="IPR050437">
    <property type="entry name" value="Ribos_protein_bS1-like"/>
</dbReference>
<dbReference type="GO" id="GO:0006139">
    <property type="term" value="P:nucleobase-containing compound metabolic process"/>
    <property type="evidence" value="ECO:0007669"/>
    <property type="project" value="InterPro"/>
</dbReference>
<dbReference type="CDD" id="cd05685">
    <property type="entry name" value="S1_Tex"/>
    <property type="match status" value="1"/>
</dbReference>
<evidence type="ECO:0000313" key="2">
    <source>
        <dbReference type="EMBL" id="MCU6707045.1"/>
    </source>
</evidence>
<dbReference type="SUPFAM" id="SSF50249">
    <property type="entry name" value="Nucleic acid-binding proteins"/>
    <property type="match status" value="1"/>
</dbReference>
<dbReference type="Proteomes" id="UP001208131">
    <property type="component" value="Unassembled WGS sequence"/>
</dbReference>
<dbReference type="FunFam" id="3.30.420.140:FF:000001">
    <property type="entry name" value="RNA-binding transcriptional accessory protein"/>
    <property type="match status" value="1"/>
</dbReference>
<dbReference type="FunFam" id="1.10.150.310:FF:000001">
    <property type="entry name" value="RNA-binding transcriptional accessory protein"/>
    <property type="match status" value="1"/>
</dbReference>
<dbReference type="SUPFAM" id="SSF47781">
    <property type="entry name" value="RuvA domain 2-like"/>
    <property type="match status" value="2"/>
</dbReference>
<reference evidence="2 3" key="1">
    <citation type="journal article" date="2021" name="ISME Commun">
        <title>Automated analysis of genomic sequences facilitates high-throughput and comprehensive description of bacteria.</title>
        <authorList>
            <person name="Hitch T.C.A."/>
        </authorList>
    </citation>
    <scope>NUCLEOTIDE SEQUENCE [LARGE SCALE GENOMIC DNA]</scope>
    <source>
        <strain evidence="2 3">Sanger_31</strain>
    </source>
</reference>
<dbReference type="InterPro" id="IPR023319">
    <property type="entry name" value="Tex-like_HTH_dom_sf"/>
</dbReference>
<dbReference type="Pfam" id="PF09371">
    <property type="entry name" value="Tex_N"/>
    <property type="match status" value="1"/>
</dbReference>
<dbReference type="Pfam" id="PF16921">
    <property type="entry name" value="Tex_YqgF"/>
    <property type="match status" value="1"/>
</dbReference>
<dbReference type="Gene3D" id="2.40.50.140">
    <property type="entry name" value="Nucleic acid-binding proteins"/>
    <property type="match status" value="1"/>
</dbReference>
<keyword evidence="3" id="KW-1185">Reference proteome</keyword>
<dbReference type="InterPro" id="IPR010994">
    <property type="entry name" value="RuvA_2-like"/>
</dbReference>
<dbReference type="InterPro" id="IPR032639">
    <property type="entry name" value="Tex_YqgF"/>
</dbReference>
<protein>
    <submittedName>
        <fullName evidence="2">RNA-binding transcriptional accessory protein</fullName>
    </submittedName>
</protein>
<organism evidence="2 3">
    <name type="scientific">Hominimerdicola aceti</name>
    <dbReference type="NCBI Taxonomy" id="2981726"/>
    <lineage>
        <taxon>Bacteria</taxon>
        <taxon>Bacillati</taxon>
        <taxon>Bacillota</taxon>
        <taxon>Clostridia</taxon>
        <taxon>Eubacteriales</taxon>
        <taxon>Oscillospiraceae</taxon>
        <taxon>Hominimerdicola</taxon>
    </lineage>
</organism>
<sequence length="716" mass="79072">MDINKTLAEEFKLRQEQIDNTVALLDDDKTIPFIARYRKELTGSLDDQVLREIADRLTYLRNLEKRKGEIISSITEQEKMTDEIMSAIENAKTLVEVEDIYRPFKPKRKTRASVAREKGLEPLAELILTQDKKCDPQVEGSKFINEEKGVKSADEALQGAMDIIAEDISDDADLRKYIRTLFSQIGVISSKASDENAESVYENYYDYAEAVGKIAGHRVLALDRGEKEGVLKVSVNVPEGAGERACVSRYVKNKSECGQLVTAACEDGYKRLIYPSIEREIRAELSANAQEGAIKVFSSNLRQLLMQPPVKDTVTLGLDPGYAHGCKTAVVDATGKVLDTAIIYITPPKKDTERAKRILTGFIKKYGVTTISIGNGTASRETEQFTAELIKEIPQKVSYMVVSEAGASVYSASKLAAEEFPEYDVSLRSAVSIARRLQDPLAELVKIDPKAIGVGQYQHDMPKARMDEALKGVVEDCVNSVGVDLNTASYSLLSYISGINMTVAKNIVSYREENGAFTERKQLMKVPKLGAKAFEQCAGFLRVRGGKNPLDNTAVHPESYKAAQALIDRCGLSLADMGDVKQIAEKVNAMGMKKLATDIGIGAPTLKDIVGELEKPGRDPRDELPPPLMRSGDIMDLKDLKPGMELMGTVRNVIDFGAFVDIGVHEDGLVHISQMCDRYIKHPLEVVKVGEVVKVWILNVDLKKKRISLTMKKPKA</sequence>
<dbReference type="InterPro" id="IPR012337">
    <property type="entry name" value="RNaseH-like_sf"/>
</dbReference>
<dbReference type="SUPFAM" id="SSF158832">
    <property type="entry name" value="Tex N-terminal region-like"/>
    <property type="match status" value="1"/>
</dbReference>
<dbReference type="GO" id="GO:0003735">
    <property type="term" value="F:structural constituent of ribosome"/>
    <property type="evidence" value="ECO:0007669"/>
    <property type="project" value="TreeGrafter"/>
</dbReference>
<dbReference type="Pfam" id="PF17674">
    <property type="entry name" value="HHH_9"/>
    <property type="match status" value="1"/>
</dbReference>
<proteinExistence type="predicted"/>
<gene>
    <name evidence="2" type="ORF">OCV57_14120</name>
</gene>
<dbReference type="InterPro" id="IPR055179">
    <property type="entry name" value="Tex-like_central_region"/>
</dbReference>
<dbReference type="GO" id="GO:0005737">
    <property type="term" value="C:cytoplasm"/>
    <property type="evidence" value="ECO:0007669"/>
    <property type="project" value="UniProtKB-ARBA"/>
</dbReference>
<evidence type="ECO:0000259" key="1">
    <source>
        <dbReference type="PROSITE" id="PS50126"/>
    </source>
</evidence>
<dbReference type="RefSeq" id="WP_117956837.1">
    <property type="nucleotide sequence ID" value="NZ_JAOQJZ010000026.1"/>
</dbReference>
<dbReference type="PROSITE" id="PS50126">
    <property type="entry name" value="S1"/>
    <property type="match status" value="1"/>
</dbReference>
<dbReference type="Gene3D" id="3.30.420.140">
    <property type="entry name" value="YqgF/RNase H-like domain"/>
    <property type="match status" value="1"/>
</dbReference>
<dbReference type="Pfam" id="PF00575">
    <property type="entry name" value="S1"/>
    <property type="match status" value="1"/>
</dbReference>
<dbReference type="PANTHER" id="PTHR10724:SF10">
    <property type="entry name" value="S1 RNA-BINDING DOMAIN-CONTAINING PROTEIN 1"/>
    <property type="match status" value="1"/>
</dbReference>
<dbReference type="Gene3D" id="1.10.150.310">
    <property type="entry name" value="Tex RuvX-like domain-like"/>
    <property type="match status" value="1"/>
</dbReference>
<dbReference type="Gene3D" id="1.10.10.650">
    <property type="entry name" value="RuvA domain 2-like"/>
    <property type="match status" value="1"/>
</dbReference>
<dbReference type="PANTHER" id="PTHR10724">
    <property type="entry name" value="30S RIBOSOMAL PROTEIN S1"/>
    <property type="match status" value="1"/>
</dbReference>
<comment type="caution">
    <text evidence="2">The sequence shown here is derived from an EMBL/GenBank/DDBJ whole genome shotgun (WGS) entry which is preliminary data.</text>
</comment>
<accession>A0AAE3IJI5</accession>
<dbReference type="InterPro" id="IPR006641">
    <property type="entry name" value="YqgF/RNaseH-like_dom"/>
</dbReference>
<name>A0AAE3IJI5_9FIRM</name>
<dbReference type="Pfam" id="PF12836">
    <property type="entry name" value="HHH_3"/>
    <property type="match status" value="1"/>
</dbReference>
<feature type="domain" description="S1 motif" evidence="1">
    <location>
        <begin position="643"/>
        <end position="712"/>
    </location>
</feature>
<dbReference type="InterPro" id="IPR037027">
    <property type="entry name" value="YqgF/RNaseH-like_dom_sf"/>
</dbReference>
<dbReference type="InterPro" id="IPR012340">
    <property type="entry name" value="NA-bd_OB-fold"/>
</dbReference>
<dbReference type="AlphaFoldDB" id="A0AAE3IJI5"/>
<dbReference type="InterPro" id="IPR003029">
    <property type="entry name" value="S1_domain"/>
</dbReference>
<dbReference type="InterPro" id="IPR018974">
    <property type="entry name" value="Tex-like_N"/>
</dbReference>
<dbReference type="InterPro" id="IPR044146">
    <property type="entry name" value="S1_Tex"/>
</dbReference>
<evidence type="ECO:0000313" key="3">
    <source>
        <dbReference type="Proteomes" id="UP001208131"/>
    </source>
</evidence>
<dbReference type="InterPro" id="IPR041692">
    <property type="entry name" value="HHH_9"/>
</dbReference>
<dbReference type="FunFam" id="1.10.10.650:FF:000001">
    <property type="entry name" value="S1 RNA-binding domain 1"/>
    <property type="match status" value="1"/>
</dbReference>
<dbReference type="FunFam" id="2.40.50.140:FF:000051">
    <property type="entry name" value="RNA-binding transcriptional accessory protein"/>
    <property type="match status" value="1"/>
</dbReference>
<dbReference type="GO" id="GO:0003729">
    <property type="term" value="F:mRNA binding"/>
    <property type="evidence" value="ECO:0007669"/>
    <property type="project" value="UniProtKB-ARBA"/>
</dbReference>
<dbReference type="EMBL" id="JAOQJZ010000026">
    <property type="protein sequence ID" value="MCU6707045.1"/>
    <property type="molecule type" value="Genomic_DNA"/>
</dbReference>
<dbReference type="SMART" id="SM00316">
    <property type="entry name" value="S1"/>
    <property type="match status" value="1"/>
</dbReference>
<dbReference type="Gene3D" id="1.10.3500.10">
    <property type="entry name" value="Tex N-terminal region-like"/>
    <property type="match status" value="1"/>
</dbReference>